<accession>A0A1G4I143</accession>
<evidence type="ECO:0000256" key="3">
    <source>
        <dbReference type="ARBA" id="ARBA00022801"/>
    </source>
</evidence>
<dbReference type="GeneID" id="92380611"/>
<dbReference type="InterPro" id="IPR016125">
    <property type="entry name" value="Peptidase_C15-like"/>
</dbReference>
<name>A0A1G4I143_TRYEQ</name>
<keyword evidence="4" id="KW-0788">Thiol protease</keyword>
<comment type="caution">
    <text evidence="5">The sequence shown here is derived from an EMBL/GenBank/DDBJ whole genome shotgun (WGS) entry which is preliminary data.</text>
</comment>
<gene>
    <name evidence="5" type="ORF">TEOVI_000667700</name>
</gene>
<comment type="similarity">
    <text evidence="1">Belongs to the peptidase C15 family.</text>
</comment>
<dbReference type="VEuPathDB" id="TriTrypDB:TEOVI_000667700"/>
<dbReference type="Proteomes" id="UP000195570">
    <property type="component" value="Unassembled WGS sequence"/>
</dbReference>
<dbReference type="RefSeq" id="XP_067076969.1">
    <property type="nucleotide sequence ID" value="XM_067220868.1"/>
</dbReference>
<keyword evidence="3" id="KW-0378">Hydrolase</keyword>
<dbReference type="InterPro" id="IPR036440">
    <property type="entry name" value="Peptidase_C15-like_sf"/>
</dbReference>
<proteinExistence type="inferred from homology"/>
<dbReference type="GO" id="GO:0008234">
    <property type="term" value="F:cysteine-type peptidase activity"/>
    <property type="evidence" value="ECO:0007669"/>
    <property type="project" value="UniProtKB-KW"/>
</dbReference>
<dbReference type="GO" id="GO:0006508">
    <property type="term" value="P:proteolysis"/>
    <property type="evidence" value="ECO:0007669"/>
    <property type="project" value="UniProtKB-KW"/>
</dbReference>
<reference evidence="5" key="1">
    <citation type="submission" date="2016-09" db="EMBL/GenBank/DDBJ databases">
        <authorList>
            <person name="Hebert L."/>
            <person name="Moumen B."/>
        </authorList>
    </citation>
    <scope>NUCLEOTIDE SEQUENCE [LARGE SCALE GENOMIC DNA]</scope>
    <source>
        <strain evidence="5">OVI</strain>
    </source>
</reference>
<dbReference type="EMBL" id="CZPT02000281">
    <property type="protein sequence ID" value="SCU65360.1"/>
    <property type="molecule type" value="Genomic_DNA"/>
</dbReference>
<keyword evidence="6" id="KW-1185">Reference proteome</keyword>
<evidence type="ECO:0000256" key="2">
    <source>
        <dbReference type="ARBA" id="ARBA00022670"/>
    </source>
</evidence>
<evidence type="ECO:0000256" key="4">
    <source>
        <dbReference type="ARBA" id="ARBA00022807"/>
    </source>
</evidence>
<dbReference type="Gene3D" id="3.40.630.20">
    <property type="entry name" value="Peptidase C15, pyroglutamyl peptidase I-like"/>
    <property type="match status" value="1"/>
</dbReference>
<evidence type="ECO:0000256" key="1">
    <source>
        <dbReference type="ARBA" id="ARBA00006641"/>
    </source>
</evidence>
<dbReference type="PANTHER" id="PTHR23402">
    <property type="entry name" value="PROTEASE FAMILY C15 PYROGLUTAMYL-PEPTIDASE I-RELATED"/>
    <property type="match status" value="1"/>
</dbReference>
<keyword evidence="2" id="KW-0645">Protease</keyword>
<dbReference type="AlphaFoldDB" id="A0A1G4I143"/>
<organism evidence="5 6">
    <name type="scientific">Trypanosoma equiperdum</name>
    <dbReference type="NCBI Taxonomy" id="5694"/>
    <lineage>
        <taxon>Eukaryota</taxon>
        <taxon>Discoba</taxon>
        <taxon>Euglenozoa</taxon>
        <taxon>Kinetoplastea</taxon>
        <taxon>Metakinetoplastina</taxon>
        <taxon>Trypanosomatida</taxon>
        <taxon>Trypanosomatidae</taxon>
        <taxon>Trypanosoma</taxon>
    </lineage>
</organism>
<protein>
    <submittedName>
        <fullName evidence="5">Cysteine peptidase, Clan CF, family C15</fullName>
    </submittedName>
</protein>
<evidence type="ECO:0000313" key="5">
    <source>
        <dbReference type="EMBL" id="SCU65360.1"/>
    </source>
</evidence>
<dbReference type="PANTHER" id="PTHR23402:SF1">
    <property type="entry name" value="PYROGLUTAMYL-PEPTIDASE I"/>
    <property type="match status" value="1"/>
</dbReference>
<sequence>MKPTKPLLYITGYGPFLEVTENPSATIAQSVAEQVRQSGEADVHHETLDVNLEAVSKYFNRLNESVTAHLEATHPENRVLLVNVGLHSREKEKVLRLEVRAFNELEGNPIDDELPLSTCKDSAFVKGCKLETTTALIEELNAIERNGSDHHEKPRWIISYDAGRYYCNYALYRGVKMQEALNNRVFAVFLHIVASTVVCMEEQVAQVRMLVSHLLKHMEAVE</sequence>
<evidence type="ECO:0000313" key="6">
    <source>
        <dbReference type="Proteomes" id="UP000195570"/>
    </source>
</evidence>
<dbReference type="SUPFAM" id="SSF53182">
    <property type="entry name" value="Pyrrolidone carboxyl peptidase (pyroglutamate aminopeptidase)"/>
    <property type="match status" value="1"/>
</dbReference>